<reference evidence="3 4" key="1">
    <citation type="submission" date="2008-03" db="EMBL/GenBank/DDBJ databases">
        <title>Sequencing of the draft genome and assembly of Burkholderia ambifaria MEX-5.</title>
        <authorList>
            <consortium name="US DOE Joint Genome Institute (JGI-PGF)"/>
            <person name="Copeland A."/>
            <person name="Lucas S."/>
            <person name="Lapidus A."/>
            <person name="Glavina del Rio T."/>
            <person name="Dalin E."/>
            <person name="Tice H."/>
            <person name="Bruce D."/>
            <person name="Goodwin L."/>
            <person name="Pitluck S."/>
            <person name="Larimer F."/>
            <person name="Land M.L."/>
            <person name="Hauser L."/>
            <person name="Tiedje J."/>
            <person name="Richardson P."/>
        </authorList>
    </citation>
    <scope>NUCLEOTIDE SEQUENCE [LARGE SCALE GENOMIC DNA]</scope>
    <source>
        <strain evidence="3 4">MEX-5</strain>
    </source>
</reference>
<feature type="chain" id="PRO_5002770892" description="(S)-ureidoglycine aminohydrolase cupin domain-containing protein" evidence="1">
    <location>
        <begin position="23"/>
        <end position="161"/>
    </location>
</feature>
<sequence length="161" mass="17488">MSRYALAALLLFSVMTSVDAHAETIKPIKASRSDLAGAIFNRADTVKKDEAGETSADVATFTSTDNAYQTGVYRSGPSHEEIKGPQGLPYNEFLYFLSGSVKLTSSDGSVMLVKTGEAVTLPKGWTGRFDTPGYTKLYVTYNPDDRKKIVRQMSSNPAMAE</sequence>
<feature type="signal peptide" evidence="1">
    <location>
        <begin position="1"/>
        <end position="22"/>
    </location>
</feature>
<evidence type="ECO:0000259" key="2">
    <source>
        <dbReference type="Pfam" id="PF05899"/>
    </source>
</evidence>
<dbReference type="InterPro" id="IPR014710">
    <property type="entry name" value="RmlC-like_jellyroll"/>
</dbReference>
<dbReference type="InterPro" id="IPR011051">
    <property type="entry name" value="RmlC_Cupin_sf"/>
</dbReference>
<organism evidence="3 4">
    <name type="scientific">Burkholderia ambifaria MEX-5</name>
    <dbReference type="NCBI Taxonomy" id="396597"/>
    <lineage>
        <taxon>Bacteria</taxon>
        <taxon>Pseudomonadati</taxon>
        <taxon>Pseudomonadota</taxon>
        <taxon>Betaproteobacteria</taxon>
        <taxon>Burkholderiales</taxon>
        <taxon>Burkholderiaceae</taxon>
        <taxon>Burkholderia</taxon>
        <taxon>Burkholderia cepacia complex</taxon>
    </lineage>
</organism>
<gene>
    <name evidence="3" type="ORF">BamMEX5DRAFT_0831</name>
</gene>
<dbReference type="AlphaFoldDB" id="B1SZ65"/>
<dbReference type="EMBL" id="ABLK01000016">
    <property type="protein sequence ID" value="EDT43376.1"/>
    <property type="molecule type" value="Genomic_DNA"/>
</dbReference>
<dbReference type="RefSeq" id="WP_006756859.1">
    <property type="nucleotide sequence ID" value="NZ_ABLK01000016.1"/>
</dbReference>
<dbReference type="Proteomes" id="UP000004814">
    <property type="component" value="Unassembled WGS sequence"/>
</dbReference>
<dbReference type="PATRIC" id="fig|396597.7.peg.7547"/>
<dbReference type="Gene3D" id="2.60.120.10">
    <property type="entry name" value="Jelly Rolls"/>
    <property type="match status" value="1"/>
</dbReference>
<proteinExistence type="predicted"/>
<accession>B1SZ65</accession>
<dbReference type="InterPro" id="IPR008579">
    <property type="entry name" value="UGlyAH_Cupin_dom"/>
</dbReference>
<dbReference type="Pfam" id="PF05899">
    <property type="entry name" value="Cupin_3"/>
    <property type="match status" value="1"/>
</dbReference>
<evidence type="ECO:0000313" key="3">
    <source>
        <dbReference type="EMBL" id="EDT43376.1"/>
    </source>
</evidence>
<comment type="caution">
    <text evidence="3">The sequence shown here is derived from an EMBL/GenBank/DDBJ whole genome shotgun (WGS) entry which is preliminary data.</text>
</comment>
<evidence type="ECO:0000313" key="4">
    <source>
        <dbReference type="Proteomes" id="UP000004814"/>
    </source>
</evidence>
<feature type="domain" description="(S)-ureidoglycine aminohydrolase cupin" evidence="2">
    <location>
        <begin position="89"/>
        <end position="130"/>
    </location>
</feature>
<keyword evidence="1" id="KW-0732">Signal</keyword>
<dbReference type="SUPFAM" id="SSF51182">
    <property type="entry name" value="RmlC-like cupins"/>
    <property type="match status" value="1"/>
</dbReference>
<protein>
    <recommendedName>
        <fullName evidence="2">(S)-ureidoglycine aminohydrolase cupin domain-containing protein</fullName>
    </recommendedName>
</protein>
<name>B1SZ65_9BURK</name>
<evidence type="ECO:0000256" key="1">
    <source>
        <dbReference type="SAM" id="SignalP"/>
    </source>
</evidence>